<keyword evidence="1" id="KW-0812">Transmembrane</keyword>
<feature type="transmembrane region" description="Helical" evidence="1">
    <location>
        <begin position="51"/>
        <end position="73"/>
    </location>
</feature>
<keyword evidence="3" id="KW-1185">Reference proteome</keyword>
<dbReference type="OrthoDB" id="10006114at2"/>
<dbReference type="AlphaFoldDB" id="G4QB26"/>
<dbReference type="KEGG" id="tas:TASI_0797"/>
<dbReference type="Proteomes" id="UP000009284">
    <property type="component" value="Chromosome"/>
</dbReference>
<dbReference type="RefSeq" id="WP_014111463.1">
    <property type="nucleotide sequence ID" value="NC_016043.1"/>
</dbReference>
<organism evidence="2 3">
    <name type="scientific">Taylorella asinigenitalis (strain MCE3)</name>
    <dbReference type="NCBI Taxonomy" id="1008459"/>
    <lineage>
        <taxon>Bacteria</taxon>
        <taxon>Pseudomonadati</taxon>
        <taxon>Pseudomonadota</taxon>
        <taxon>Betaproteobacteria</taxon>
        <taxon>Burkholderiales</taxon>
        <taxon>Alcaligenaceae</taxon>
        <taxon>Taylorella</taxon>
    </lineage>
</organism>
<dbReference type="STRING" id="1008459.TASI_0797"/>
<dbReference type="HOGENOM" id="CLU_1151351_0_0_4"/>
<gene>
    <name evidence="2" type="ordered locus">TASI_0797</name>
</gene>
<evidence type="ECO:0000313" key="3">
    <source>
        <dbReference type="Proteomes" id="UP000009284"/>
    </source>
</evidence>
<feature type="transmembrane region" description="Helical" evidence="1">
    <location>
        <begin position="93"/>
        <end position="113"/>
    </location>
</feature>
<reference evidence="2 3" key="2">
    <citation type="journal article" date="2012" name="PLoS ONE">
        <title>Genomic characterization of the taylorella genus.</title>
        <authorList>
            <person name="Hebert L."/>
            <person name="Moumen B."/>
            <person name="Pons N."/>
            <person name="Duquesne F."/>
            <person name="Breuil M.F."/>
            <person name="Goux D."/>
            <person name="Batto J.M."/>
            <person name="Laugier C."/>
            <person name="Renault P."/>
            <person name="Petry S."/>
        </authorList>
    </citation>
    <scope>NUCLEOTIDE SEQUENCE [LARGE SCALE GENOMIC DNA]</scope>
    <source>
        <strain evidence="2 3">MCE3</strain>
    </source>
</reference>
<feature type="transmembrane region" description="Helical" evidence="1">
    <location>
        <begin position="21"/>
        <end position="45"/>
    </location>
</feature>
<proteinExistence type="predicted"/>
<dbReference type="EMBL" id="CP003059">
    <property type="protein sequence ID" value="AEP36567.1"/>
    <property type="molecule type" value="Genomic_DNA"/>
</dbReference>
<dbReference type="NCBIfam" id="NF041043">
    <property type="entry name" value="BPSS1780_fam"/>
    <property type="match status" value="1"/>
</dbReference>
<name>G4QB26_TAYAM</name>
<feature type="transmembrane region" description="Helical" evidence="1">
    <location>
        <begin position="142"/>
        <end position="165"/>
    </location>
</feature>
<accession>G4QB26</accession>
<feature type="transmembrane region" description="Helical" evidence="1">
    <location>
        <begin position="185"/>
        <end position="207"/>
    </location>
</feature>
<feature type="transmembrane region" description="Helical" evidence="1">
    <location>
        <begin position="213"/>
        <end position="238"/>
    </location>
</feature>
<protein>
    <recommendedName>
        <fullName evidence="4">Transmembrane protein</fullName>
    </recommendedName>
</protein>
<evidence type="ECO:0000313" key="2">
    <source>
        <dbReference type="EMBL" id="AEP36567.1"/>
    </source>
</evidence>
<dbReference type="InterPro" id="IPR047798">
    <property type="entry name" value="BPSS1780-like"/>
</dbReference>
<keyword evidence="1" id="KW-0472">Membrane</keyword>
<evidence type="ECO:0000256" key="1">
    <source>
        <dbReference type="SAM" id="Phobius"/>
    </source>
</evidence>
<sequence length="255" mass="29243">MNKNFNVYSIKSGFKWLAEGFYIAATNPFSFIALNFLITIVLLFFMFSGTIMFVSFLIAVIQMIYFNASYSIYKNKKMVWADLFKKLTTKNAIQGFIFIGLLYIGSLYIVGILNDSIFIQANTLMSEGYVPKDFFTRNLSRLVSPILMAYLIFVFFLWIPVLTAWEDMDFIEALKLSFKGTLQNFLPLTLMFMLIIGINITLTIVLVNTPYSWIIELSALFLMLFLNILVYVASFAAYKDIFMKKPITTSVVDGS</sequence>
<evidence type="ECO:0008006" key="4">
    <source>
        <dbReference type="Google" id="ProtNLM"/>
    </source>
</evidence>
<reference key="1">
    <citation type="submission" date="2011-09" db="EMBL/GenBank/DDBJ databases">
        <title>Genomic characterization of the Taylorella genus.</title>
        <authorList>
            <person name="Hebert L."/>
            <person name="Moumen B."/>
            <person name="Pons N."/>
            <person name="Duquesne F."/>
            <person name="Breuil M.-F."/>
            <person name="Goux D."/>
            <person name="Batto J.-M."/>
            <person name="Renault P."/>
            <person name="Laugier C."/>
            <person name="Petry S."/>
        </authorList>
    </citation>
    <scope>NUCLEOTIDE SEQUENCE</scope>
    <source>
        <strain>MCE3</strain>
    </source>
</reference>
<keyword evidence="1" id="KW-1133">Transmembrane helix</keyword>